<evidence type="ECO:0008006" key="4">
    <source>
        <dbReference type="Google" id="ProtNLM"/>
    </source>
</evidence>
<name>A0ABY1PZA7_9BACT</name>
<dbReference type="EMBL" id="FXUG01000004">
    <property type="protein sequence ID" value="SMP53927.1"/>
    <property type="molecule type" value="Genomic_DNA"/>
</dbReference>
<evidence type="ECO:0000256" key="1">
    <source>
        <dbReference type="SAM" id="MobiDB-lite"/>
    </source>
</evidence>
<comment type="caution">
    <text evidence="2">The sequence shown here is derived from an EMBL/GenBank/DDBJ whole genome shotgun (WGS) entry which is preliminary data.</text>
</comment>
<evidence type="ECO:0000313" key="3">
    <source>
        <dbReference type="Proteomes" id="UP001158067"/>
    </source>
</evidence>
<sequence>MTIPLTNFRMTAGSVRKRIANQRIGSIACILAAVVIPMAILARVEAAEVRPGNPSAVSPKTDLAMQVSGAASGSSGDLIVSDELAGRGKPQRGSQRAEGSKVGPGTLGDTEFSIRGRSTIELWQNRDQYRPLVLKALRSSELETAERARWVVDRWRRGILADTDPSLSQSLALLMPVEAIELLLESADFASATIAMQEAEGTLEFEAIANRVAMTLDLRFPVYARRAIQLERQMDLLRFLDLAATTKETVVCRRDWAAYVLGESGQELPLPNWDAWDPAKAAETKCLLNLLDGEYELAIAEAKRADELTKLEADGGTGLLGLASEVTPSRPNSLVRVVRMLQSDWQAMADESAVVAKQLRASRLSAKNNSADADALPAWAKPESSVLGLRASELRHWSDVLIGASRADDTELVELAVNGLAFEGVDDVNDLSDDGAGDGSAGELGEEERAEDNFDAEDSGDPSLNEKSGDAALPDDVQKLAWRTLLIHGYVDETLAWVGEIDPADAALIASSASRWNDAIKLVGFDAGLIDTQLESWIDDAVRRQRQLFDEMSSDDLDVASRATMRVPSGVDPKVESLFALVRLLLSVGRDDAAWRIADKLSQEGLSCKRGSRAGTYLVRDYVLLTLLMTNKTDWMFELAFRDWEEEPTLVSQSLVARLTIVEDYQVLMILSAMVNLHDPDISPRESFKIACELARAEVVDRQTHGDWIPILYQQLRDGTLRKAVASDPQLVAFLQPLNRVWSDLFLAYGRRDLAEPILRSLAATGNVESILALAQDYRLSDRSASDESLDAAYETIWQIVSSPQSDVDSRYTDDVSSGVVAVAGQVRLARDRGDTNTAGRLLDDLRAMACTPSTDLRQSIADLLADLGQWEDAHSTYQSLLMMTAINSDETQSLLDITRSYQRFASEATKHEVEHTESAIETRAAEEVGKYERDLRRDAIHWFDLAFAGTLASFDYRARLYLVYPQMIARERLEVALAERAAAMQIGEEIPIADQVQGAGNGSDQDAAKLDQDAAKPIVKLVEQLQRFDSMDITTGESIMPELRRLGLGKIADLFLADVQQAATDHLARFPTDAMTANNVAWSAAVNDFKLPEILELSRKAVWMEPDSAIYRDTLAEILARMGQKDQALLIEKGCVLDDPGQWHLHEQINRFQNHPKQR</sequence>
<organism evidence="2 3">
    <name type="scientific">Neorhodopirellula lusitana</name>
    <dbReference type="NCBI Taxonomy" id="445327"/>
    <lineage>
        <taxon>Bacteria</taxon>
        <taxon>Pseudomonadati</taxon>
        <taxon>Planctomycetota</taxon>
        <taxon>Planctomycetia</taxon>
        <taxon>Pirellulales</taxon>
        <taxon>Pirellulaceae</taxon>
        <taxon>Neorhodopirellula</taxon>
    </lineage>
</organism>
<protein>
    <recommendedName>
        <fullName evidence="4">O-linked GlcNAc transferase</fullName>
    </recommendedName>
</protein>
<dbReference type="RefSeq" id="WP_283432363.1">
    <property type="nucleotide sequence ID" value="NZ_FXUG01000004.1"/>
</dbReference>
<accession>A0ABY1PZA7</accession>
<feature type="region of interest" description="Disordered" evidence="1">
    <location>
        <begin position="428"/>
        <end position="471"/>
    </location>
</feature>
<feature type="compositionally biased region" description="Acidic residues" evidence="1">
    <location>
        <begin position="444"/>
        <end position="460"/>
    </location>
</feature>
<evidence type="ECO:0000313" key="2">
    <source>
        <dbReference type="EMBL" id="SMP53927.1"/>
    </source>
</evidence>
<gene>
    <name evidence="2" type="ORF">SAMN06265222_104176</name>
</gene>
<reference evidence="2 3" key="1">
    <citation type="submission" date="2017-05" db="EMBL/GenBank/DDBJ databases">
        <authorList>
            <person name="Varghese N."/>
            <person name="Submissions S."/>
        </authorList>
    </citation>
    <scope>NUCLEOTIDE SEQUENCE [LARGE SCALE GENOMIC DNA]</scope>
    <source>
        <strain evidence="2 3">DSM 25457</strain>
    </source>
</reference>
<keyword evidence="3" id="KW-1185">Reference proteome</keyword>
<proteinExistence type="predicted"/>
<feature type="region of interest" description="Disordered" evidence="1">
    <location>
        <begin position="86"/>
        <end position="108"/>
    </location>
</feature>
<dbReference type="Proteomes" id="UP001158067">
    <property type="component" value="Unassembled WGS sequence"/>
</dbReference>